<keyword evidence="3" id="KW-1185">Reference proteome</keyword>
<proteinExistence type="predicted"/>
<keyword evidence="1" id="KW-0472">Membrane</keyword>
<feature type="transmembrane region" description="Helical" evidence="1">
    <location>
        <begin position="39"/>
        <end position="63"/>
    </location>
</feature>
<keyword evidence="1" id="KW-1133">Transmembrane helix</keyword>
<dbReference type="InterPro" id="IPR019074">
    <property type="entry name" value="YabQ"/>
</dbReference>
<organism evidence="2 3">
    <name type="scientific">Gracilibacillus oryzae</name>
    <dbReference type="NCBI Taxonomy" id="1672701"/>
    <lineage>
        <taxon>Bacteria</taxon>
        <taxon>Bacillati</taxon>
        <taxon>Bacillota</taxon>
        <taxon>Bacilli</taxon>
        <taxon>Bacillales</taxon>
        <taxon>Bacillaceae</taxon>
        <taxon>Gracilibacillus</taxon>
    </lineage>
</organism>
<evidence type="ECO:0000313" key="3">
    <source>
        <dbReference type="Proteomes" id="UP000480246"/>
    </source>
</evidence>
<name>A0A7C8KMN7_9BACI</name>
<evidence type="ECO:0000256" key="1">
    <source>
        <dbReference type="SAM" id="Phobius"/>
    </source>
</evidence>
<accession>A0A7C8KMN7</accession>
<feature type="transmembrane region" description="Helical" evidence="1">
    <location>
        <begin position="108"/>
        <end position="129"/>
    </location>
</feature>
<dbReference type="Proteomes" id="UP000480246">
    <property type="component" value="Unassembled WGS sequence"/>
</dbReference>
<protein>
    <submittedName>
        <fullName evidence="2">Spore cortex biosynthesis protein YabQ</fullName>
    </submittedName>
</protein>
<dbReference type="OrthoDB" id="1653819at2"/>
<feature type="transmembrane region" description="Helical" evidence="1">
    <location>
        <begin position="6"/>
        <end position="27"/>
    </location>
</feature>
<keyword evidence="1" id="KW-0812">Transmembrane</keyword>
<dbReference type="EMBL" id="WEID01000106">
    <property type="protein sequence ID" value="KAB8126504.1"/>
    <property type="molecule type" value="Genomic_DNA"/>
</dbReference>
<dbReference type="Pfam" id="PF09578">
    <property type="entry name" value="Spore_YabQ"/>
    <property type="match status" value="1"/>
</dbReference>
<dbReference type="RefSeq" id="WP_153406632.1">
    <property type="nucleotide sequence ID" value="NZ_ML762449.1"/>
</dbReference>
<gene>
    <name evidence="2" type="primary">yabQ</name>
    <name evidence="2" type="ORF">F9U64_19920</name>
</gene>
<sequence>MTLETQFVTMFTMIAFGVYIGIAYVTFKRLELWWANLIFLRYLCELFFWVVQAAFLFFVLYIINEGIVRFYILLALLCGYAMFKALFEHFYRKALEVILEYVTSFVRFIVRCIKLLLVNPVVWIISIVFLSLYRILLLLLKLLRFLLMTILFPFRHIFKLILRLVPENGKKYIYHICSFFSKIKKKRNKSSARR</sequence>
<dbReference type="AlphaFoldDB" id="A0A7C8KMN7"/>
<reference evidence="2 3" key="1">
    <citation type="submission" date="2019-10" db="EMBL/GenBank/DDBJ databases">
        <title>Gracilibacillus sp. nov. isolated from rice seeds.</title>
        <authorList>
            <person name="He S."/>
        </authorList>
    </citation>
    <scope>NUCLEOTIDE SEQUENCE [LARGE SCALE GENOMIC DNA]</scope>
    <source>
        <strain evidence="2 3">TD8</strain>
    </source>
</reference>
<evidence type="ECO:0000313" key="2">
    <source>
        <dbReference type="EMBL" id="KAB8126504.1"/>
    </source>
</evidence>
<feature type="transmembrane region" description="Helical" evidence="1">
    <location>
        <begin position="69"/>
        <end position="87"/>
    </location>
</feature>
<comment type="caution">
    <text evidence="2">The sequence shown here is derived from an EMBL/GenBank/DDBJ whole genome shotgun (WGS) entry which is preliminary data.</text>
</comment>
<dbReference type="NCBIfam" id="TIGR02893">
    <property type="entry name" value="spore_yabQ"/>
    <property type="match status" value="1"/>
</dbReference>